<gene>
    <name evidence="1" type="ORF">TNCT_188551</name>
</gene>
<name>A0A8X6I842_TRICU</name>
<evidence type="ECO:0000313" key="1">
    <source>
        <dbReference type="EMBL" id="GFR17224.1"/>
    </source>
</evidence>
<dbReference type="Proteomes" id="UP000887116">
    <property type="component" value="Unassembled WGS sequence"/>
</dbReference>
<proteinExistence type="predicted"/>
<organism evidence="1 2">
    <name type="scientific">Trichonephila clavata</name>
    <name type="common">Joro spider</name>
    <name type="synonym">Nephila clavata</name>
    <dbReference type="NCBI Taxonomy" id="2740835"/>
    <lineage>
        <taxon>Eukaryota</taxon>
        <taxon>Metazoa</taxon>
        <taxon>Ecdysozoa</taxon>
        <taxon>Arthropoda</taxon>
        <taxon>Chelicerata</taxon>
        <taxon>Arachnida</taxon>
        <taxon>Araneae</taxon>
        <taxon>Araneomorphae</taxon>
        <taxon>Entelegynae</taxon>
        <taxon>Araneoidea</taxon>
        <taxon>Nephilidae</taxon>
        <taxon>Trichonephila</taxon>
    </lineage>
</organism>
<sequence length="73" mass="8376">MQLPLITDPKGDGKNVRVDEDLAILKIKDWNVNCWEKGRMEKTSEEGLSRKKGCHANVDDETLEQRFQNFVAS</sequence>
<protein>
    <submittedName>
        <fullName evidence="1">Uncharacterized protein</fullName>
    </submittedName>
</protein>
<comment type="caution">
    <text evidence="1">The sequence shown here is derived from an EMBL/GenBank/DDBJ whole genome shotgun (WGS) entry which is preliminary data.</text>
</comment>
<dbReference type="EMBL" id="BMAO01027473">
    <property type="protein sequence ID" value="GFR17224.1"/>
    <property type="molecule type" value="Genomic_DNA"/>
</dbReference>
<dbReference type="AlphaFoldDB" id="A0A8X6I842"/>
<reference evidence="1" key="1">
    <citation type="submission" date="2020-07" db="EMBL/GenBank/DDBJ databases">
        <title>Multicomponent nature underlies the extraordinary mechanical properties of spider dragline silk.</title>
        <authorList>
            <person name="Kono N."/>
            <person name="Nakamura H."/>
            <person name="Mori M."/>
            <person name="Yoshida Y."/>
            <person name="Ohtoshi R."/>
            <person name="Malay A.D."/>
            <person name="Moran D.A.P."/>
            <person name="Tomita M."/>
            <person name="Numata K."/>
            <person name="Arakawa K."/>
        </authorList>
    </citation>
    <scope>NUCLEOTIDE SEQUENCE</scope>
</reference>
<accession>A0A8X6I842</accession>
<evidence type="ECO:0000313" key="2">
    <source>
        <dbReference type="Proteomes" id="UP000887116"/>
    </source>
</evidence>
<keyword evidence="2" id="KW-1185">Reference proteome</keyword>